<evidence type="ECO:0000313" key="5">
    <source>
        <dbReference type="EMBL" id="OAF65321.1"/>
    </source>
</evidence>
<evidence type="ECO:0000313" key="6">
    <source>
        <dbReference type="Proteomes" id="UP000078046"/>
    </source>
</evidence>
<accession>A0A177AV79</accession>
<keyword evidence="1" id="KW-0479">Metal-binding</keyword>
<dbReference type="InterPro" id="IPR001965">
    <property type="entry name" value="Znf_PHD"/>
</dbReference>
<dbReference type="SUPFAM" id="SSF53098">
    <property type="entry name" value="Ribonuclease H-like"/>
    <property type="match status" value="1"/>
</dbReference>
<keyword evidence="2" id="KW-0863">Zinc-finger</keyword>
<evidence type="ECO:0000256" key="3">
    <source>
        <dbReference type="ARBA" id="ARBA00022833"/>
    </source>
</evidence>
<dbReference type="Proteomes" id="UP000078046">
    <property type="component" value="Unassembled WGS sequence"/>
</dbReference>
<dbReference type="InterPro" id="IPR011011">
    <property type="entry name" value="Znf_FYVE_PHD"/>
</dbReference>
<feature type="domain" description="Integrase catalytic" evidence="4">
    <location>
        <begin position="1"/>
        <end position="91"/>
    </location>
</feature>
<dbReference type="GO" id="GO:0008270">
    <property type="term" value="F:zinc ion binding"/>
    <property type="evidence" value="ECO:0007669"/>
    <property type="project" value="UniProtKB-KW"/>
</dbReference>
<reference evidence="5 6" key="1">
    <citation type="submission" date="2016-04" db="EMBL/GenBank/DDBJ databases">
        <title>The genome of Intoshia linei affirms orthonectids as highly simplified spiralians.</title>
        <authorList>
            <person name="Mikhailov K.V."/>
            <person name="Slusarev G.S."/>
            <person name="Nikitin M.A."/>
            <person name="Logacheva M.D."/>
            <person name="Penin A."/>
            <person name="Aleoshin V."/>
            <person name="Panchin Y.V."/>
        </authorList>
    </citation>
    <scope>NUCLEOTIDE SEQUENCE [LARGE SCALE GENOMIC DNA]</scope>
    <source>
        <strain evidence="5">Intl2013</strain>
        <tissue evidence="5">Whole animal</tissue>
    </source>
</reference>
<comment type="caution">
    <text evidence="5">The sequence shown here is derived from an EMBL/GenBank/DDBJ whole genome shotgun (WGS) entry which is preliminary data.</text>
</comment>
<dbReference type="Gene3D" id="3.30.420.10">
    <property type="entry name" value="Ribonuclease H-like superfamily/Ribonuclease H"/>
    <property type="match status" value="1"/>
</dbReference>
<protein>
    <recommendedName>
        <fullName evidence="4">Integrase catalytic domain-containing protein</fullName>
    </recommendedName>
</protein>
<dbReference type="PROSITE" id="PS50994">
    <property type="entry name" value="INTEGRASE"/>
    <property type="match status" value="1"/>
</dbReference>
<dbReference type="Gene3D" id="3.40.50.2060">
    <property type="match status" value="1"/>
</dbReference>
<dbReference type="InterPro" id="IPR013083">
    <property type="entry name" value="Znf_RING/FYVE/PHD"/>
</dbReference>
<evidence type="ECO:0000259" key="4">
    <source>
        <dbReference type="PROSITE" id="PS50994"/>
    </source>
</evidence>
<dbReference type="PANTHER" id="PTHR37984:SF15">
    <property type="entry name" value="INTEGRASE CATALYTIC DOMAIN-CONTAINING PROTEIN"/>
    <property type="match status" value="1"/>
</dbReference>
<dbReference type="InterPro" id="IPR036397">
    <property type="entry name" value="RNaseH_sf"/>
</dbReference>
<dbReference type="InterPro" id="IPR043154">
    <property type="entry name" value="Sec-1-like_dom1"/>
</dbReference>
<dbReference type="InterPro" id="IPR050951">
    <property type="entry name" value="Retrovirus_Pol_polyprotein"/>
</dbReference>
<evidence type="ECO:0000256" key="2">
    <source>
        <dbReference type="ARBA" id="ARBA00022771"/>
    </source>
</evidence>
<name>A0A177AV79_9BILA</name>
<sequence length="277" mass="32857">MTAEVVARKIYEELISKYGVIKRIHTDMGTQFESELIRGLCEMYGIVKTETRSYHHEGVGAVESLNKTLKNMLRRKASGNSRKKYRKMMERNHNSNVTKCDTRWQRDYIPNNPVVGKMDKRFIKCNESKLEACEKNYGFQKTYCYCKRGEVENDFMVQFDRCKDLLHGECVKLSKTVTDKMKNFICKNCEVKNKSVVKIYRKFPNRFKNCVGKNKCCNCYGNYKLLRMFHFNRKDLDMESQRFPEWKILIYDNYGRDIISPLFSVKQLRENGITLHL</sequence>
<dbReference type="InterPro" id="IPR012337">
    <property type="entry name" value="RNaseH-like_sf"/>
</dbReference>
<dbReference type="EMBL" id="LWCA01001347">
    <property type="protein sequence ID" value="OAF65321.1"/>
    <property type="molecule type" value="Genomic_DNA"/>
</dbReference>
<keyword evidence="3" id="KW-0862">Zinc</keyword>
<evidence type="ECO:0000256" key="1">
    <source>
        <dbReference type="ARBA" id="ARBA00022723"/>
    </source>
</evidence>
<dbReference type="SMART" id="SM00249">
    <property type="entry name" value="PHD"/>
    <property type="match status" value="1"/>
</dbReference>
<dbReference type="InterPro" id="IPR019787">
    <property type="entry name" value="Znf_PHD-finger"/>
</dbReference>
<keyword evidence="6" id="KW-1185">Reference proteome</keyword>
<dbReference type="AlphaFoldDB" id="A0A177AV79"/>
<organism evidence="5 6">
    <name type="scientific">Intoshia linei</name>
    <dbReference type="NCBI Taxonomy" id="1819745"/>
    <lineage>
        <taxon>Eukaryota</taxon>
        <taxon>Metazoa</taxon>
        <taxon>Spiralia</taxon>
        <taxon>Lophotrochozoa</taxon>
        <taxon>Mesozoa</taxon>
        <taxon>Orthonectida</taxon>
        <taxon>Rhopaluridae</taxon>
        <taxon>Intoshia</taxon>
    </lineage>
</organism>
<dbReference type="GO" id="GO:0003676">
    <property type="term" value="F:nucleic acid binding"/>
    <property type="evidence" value="ECO:0007669"/>
    <property type="project" value="InterPro"/>
</dbReference>
<dbReference type="Pfam" id="PF00628">
    <property type="entry name" value="PHD"/>
    <property type="match status" value="1"/>
</dbReference>
<dbReference type="GO" id="GO:0015074">
    <property type="term" value="P:DNA integration"/>
    <property type="evidence" value="ECO:0007669"/>
    <property type="project" value="InterPro"/>
</dbReference>
<dbReference type="Gene3D" id="3.30.40.10">
    <property type="entry name" value="Zinc/RING finger domain, C3HC4 (zinc finger)"/>
    <property type="match status" value="1"/>
</dbReference>
<dbReference type="SUPFAM" id="SSF57903">
    <property type="entry name" value="FYVE/PHD zinc finger"/>
    <property type="match status" value="1"/>
</dbReference>
<proteinExistence type="predicted"/>
<gene>
    <name evidence="5" type="ORF">A3Q56_06953</name>
</gene>
<dbReference type="InterPro" id="IPR036045">
    <property type="entry name" value="Sec1-like_sf"/>
</dbReference>
<dbReference type="PANTHER" id="PTHR37984">
    <property type="entry name" value="PROTEIN CBG26694"/>
    <property type="match status" value="1"/>
</dbReference>
<dbReference type="SUPFAM" id="SSF56815">
    <property type="entry name" value="Sec1/munc18-like (SM) proteins"/>
    <property type="match status" value="1"/>
</dbReference>
<dbReference type="OrthoDB" id="784962at2759"/>
<dbReference type="InterPro" id="IPR001584">
    <property type="entry name" value="Integrase_cat-core"/>
</dbReference>